<dbReference type="RefSeq" id="WP_079723602.1">
    <property type="nucleotide sequence ID" value="NZ_BMCL01000002.1"/>
</dbReference>
<evidence type="ECO:0000256" key="2">
    <source>
        <dbReference type="ARBA" id="ARBA00023136"/>
    </source>
</evidence>
<keyword evidence="3" id="KW-0998">Cell outer membrane</keyword>
<dbReference type="PRINTS" id="PR01021">
    <property type="entry name" value="OMPADOMAIN"/>
</dbReference>
<evidence type="ECO:0000313" key="7">
    <source>
        <dbReference type="EMBL" id="SKC57663.1"/>
    </source>
</evidence>
<keyword evidence="8" id="KW-1185">Reference proteome</keyword>
<dbReference type="STRING" id="428993.SAMN06296058_1288"/>
<dbReference type="InterPro" id="IPR036737">
    <property type="entry name" value="OmpA-like_sf"/>
</dbReference>
<evidence type="ECO:0000256" key="1">
    <source>
        <dbReference type="ARBA" id="ARBA00004442"/>
    </source>
</evidence>
<keyword evidence="5" id="KW-0732">Signal</keyword>
<dbReference type="InterPro" id="IPR050330">
    <property type="entry name" value="Bact_OuterMem_StrucFunc"/>
</dbReference>
<dbReference type="PANTHER" id="PTHR30329">
    <property type="entry name" value="STATOR ELEMENT OF FLAGELLAR MOTOR COMPLEX"/>
    <property type="match status" value="1"/>
</dbReference>
<evidence type="ECO:0000256" key="3">
    <source>
        <dbReference type="ARBA" id="ARBA00023237"/>
    </source>
</evidence>
<dbReference type="OrthoDB" id="9782229at2"/>
<dbReference type="PANTHER" id="PTHR30329:SF21">
    <property type="entry name" value="LIPOPROTEIN YIAD-RELATED"/>
    <property type="match status" value="1"/>
</dbReference>
<dbReference type="PROSITE" id="PS51123">
    <property type="entry name" value="OMPA_2"/>
    <property type="match status" value="1"/>
</dbReference>
<evidence type="ECO:0000256" key="5">
    <source>
        <dbReference type="SAM" id="SignalP"/>
    </source>
</evidence>
<dbReference type="Pfam" id="PF00691">
    <property type="entry name" value="OmpA"/>
    <property type="match status" value="1"/>
</dbReference>
<feature type="domain" description="OmpA-like" evidence="6">
    <location>
        <begin position="132"/>
        <end position="247"/>
    </location>
</feature>
<feature type="chain" id="PRO_5012301435" evidence="5">
    <location>
        <begin position="25"/>
        <end position="255"/>
    </location>
</feature>
<comment type="subcellular location">
    <subcellularLocation>
        <location evidence="1">Cell outer membrane</location>
    </subcellularLocation>
</comment>
<reference evidence="7 8" key="1">
    <citation type="submission" date="2017-02" db="EMBL/GenBank/DDBJ databases">
        <authorList>
            <person name="Peterson S.W."/>
        </authorList>
    </citation>
    <scope>NUCLEOTIDE SEQUENCE [LARGE SCALE GENOMIC DNA]</scope>
    <source>
        <strain evidence="7 8">P15</strain>
    </source>
</reference>
<dbReference type="AlphaFoldDB" id="A0A1T5K210"/>
<dbReference type="InterPro" id="IPR006665">
    <property type="entry name" value="OmpA-like"/>
</dbReference>
<feature type="signal peptide" evidence="5">
    <location>
        <begin position="1"/>
        <end position="24"/>
    </location>
</feature>
<evidence type="ECO:0000313" key="8">
    <source>
        <dbReference type="Proteomes" id="UP000190341"/>
    </source>
</evidence>
<dbReference type="SUPFAM" id="SSF103088">
    <property type="entry name" value="OmpA-like"/>
    <property type="match status" value="1"/>
</dbReference>
<evidence type="ECO:0000259" key="6">
    <source>
        <dbReference type="PROSITE" id="PS51123"/>
    </source>
</evidence>
<dbReference type="CDD" id="cd07185">
    <property type="entry name" value="OmpA_C-like"/>
    <property type="match status" value="1"/>
</dbReference>
<keyword evidence="2 4" id="KW-0472">Membrane</keyword>
<accession>A0A1T5K210</accession>
<protein>
    <submittedName>
        <fullName evidence="7">OmpA family protein</fullName>
    </submittedName>
</protein>
<dbReference type="Gene3D" id="3.30.1330.60">
    <property type="entry name" value="OmpA-like domain"/>
    <property type="match status" value="1"/>
</dbReference>
<organism evidence="7 8">
    <name type="scientific">Pseudoxanthomonas indica</name>
    <dbReference type="NCBI Taxonomy" id="428993"/>
    <lineage>
        <taxon>Bacteria</taxon>
        <taxon>Pseudomonadati</taxon>
        <taxon>Pseudomonadota</taxon>
        <taxon>Gammaproteobacteria</taxon>
        <taxon>Lysobacterales</taxon>
        <taxon>Lysobacteraceae</taxon>
        <taxon>Pseudoxanthomonas</taxon>
    </lineage>
</organism>
<gene>
    <name evidence="7" type="ORF">SAMN06296058_1288</name>
</gene>
<dbReference type="Proteomes" id="UP000190341">
    <property type="component" value="Unassembled WGS sequence"/>
</dbReference>
<dbReference type="GO" id="GO:0009279">
    <property type="term" value="C:cell outer membrane"/>
    <property type="evidence" value="ECO:0007669"/>
    <property type="project" value="UniProtKB-SubCell"/>
</dbReference>
<name>A0A1T5K210_9GAMM</name>
<sequence length="255" mass="26326">MNVSPKQLLLACVLLLSVVATALAADGDKSKLKGIITGVQGNTVTVKDQNNVEQTITVSADTKYKRTKGLTGVIHEKAEQSALVAGLPITADVVAAGSGFNATEISFKSEDMRTAQQVQAGLAPTTARMNDFGTYEALQTVDVLFASGSTAISAKGKADLDALAAKAKETKDYQIVLQGFTDSTGDAAANQRLSTRRADAVSNYLQQHAGLMPGRVRAGDGMGVASDAGSGSNANARKVVVKLVVDKGVQAGVTK</sequence>
<evidence type="ECO:0000256" key="4">
    <source>
        <dbReference type="PROSITE-ProRule" id="PRU00473"/>
    </source>
</evidence>
<dbReference type="EMBL" id="FUZV01000001">
    <property type="protein sequence ID" value="SKC57663.1"/>
    <property type="molecule type" value="Genomic_DNA"/>
</dbReference>
<dbReference type="InterPro" id="IPR006664">
    <property type="entry name" value="OMP_bac"/>
</dbReference>
<proteinExistence type="predicted"/>